<dbReference type="Gene3D" id="1.10.3100.10">
    <property type="entry name" value="Putative cytoplasmic protein"/>
    <property type="match status" value="1"/>
</dbReference>
<dbReference type="InterPro" id="IPR027910">
    <property type="entry name" value="YdiL_sf"/>
</dbReference>
<name>A0AAN0XZQ6_9VIBR</name>
<evidence type="ECO:0000313" key="2">
    <source>
        <dbReference type="Proteomes" id="UP000092018"/>
    </source>
</evidence>
<dbReference type="EMBL" id="CP016179">
    <property type="protein sequence ID" value="ANO35498.1"/>
    <property type="molecule type" value="Genomic_DNA"/>
</dbReference>
<dbReference type="GO" id="GO:0003677">
    <property type="term" value="F:DNA binding"/>
    <property type="evidence" value="ECO:0007669"/>
    <property type="project" value="InterPro"/>
</dbReference>
<gene>
    <name evidence="1" type="ORF">A6E01_20000</name>
</gene>
<geneLocation type="plasmid" evidence="1 2">
    <name>unnamed1</name>
</geneLocation>
<dbReference type="InterPro" id="IPR010982">
    <property type="entry name" value="Lambda_DNA-bd_dom_sf"/>
</dbReference>
<dbReference type="AlphaFoldDB" id="A0AAN0XZQ6"/>
<dbReference type="InterPro" id="IPR015060">
    <property type="entry name" value="Aca2_YdiL-like"/>
</dbReference>
<dbReference type="KEGG" id="vbr:A6E01_20000"/>
<keyword evidence="1" id="KW-0614">Plasmid</keyword>
<proteinExistence type="predicted"/>
<reference evidence="1 2" key="1">
    <citation type="submission" date="2016-06" db="EMBL/GenBank/DDBJ databases">
        <title>Adaptive Radiation by Waves of Gene Transfer Leads to Fine-Scale Resource Partitioning in Marine Microbes.</title>
        <authorList>
            <person name="Hehemann J.-H."/>
            <person name="Arevalo P."/>
            <person name="Datta M.S."/>
            <person name="Yu X."/>
            <person name="Corzett C."/>
            <person name="Henschel A."/>
            <person name="Preheim S.P."/>
            <person name="Timberlake S."/>
            <person name="Alm E.J."/>
            <person name="Polz M.F."/>
        </authorList>
    </citation>
    <scope>NUCLEOTIDE SEQUENCE [LARGE SCALE GENOMIC DNA]</scope>
    <source>
        <strain evidence="1 2">FF50</strain>
        <plasmid evidence="1 2">unnamed1</plasmid>
    </source>
</reference>
<protein>
    <submittedName>
        <fullName evidence="1">Uncharacterized protein</fullName>
    </submittedName>
</protein>
<accession>A0AAN0XZQ6</accession>
<evidence type="ECO:0000313" key="1">
    <source>
        <dbReference type="EMBL" id="ANO35498.1"/>
    </source>
</evidence>
<dbReference type="Pfam" id="PF08965">
    <property type="entry name" value="Aca2_YdiL"/>
    <property type="match status" value="1"/>
</dbReference>
<dbReference type="RefSeq" id="WP_065211260.1">
    <property type="nucleotide sequence ID" value="NZ_CP016179.1"/>
</dbReference>
<sequence length="155" mass="17938">MEQINGGCFVSFEQLNGVELSVMRHELRLSIKEVSTTLGVSERLWRYWEMDERPMRPEIGDTMRMIMSEQTALLESIYAEIVNNPELEPDSLPWYPDYAVFCSLYPQRANPVAWRFYQSIVADMFVTLTTVTLHMDSRVQPVGALLGWLQITQKG</sequence>
<dbReference type="SUPFAM" id="SSF47413">
    <property type="entry name" value="lambda repressor-like DNA-binding domains"/>
    <property type="match status" value="1"/>
</dbReference>
<dbReference type="Proteomes" id="UP000092018">
    <property type="component" value="Plasmid unnamed1"/>
</dbReference>
<organism evidence="1 2">
    <name type="scientific">Vibrio breoganii</name>
    <dbReference type="NCBI Taxonomy" id="553239"/>
    <lineage>
        <taxon>Bacteria</taxon>
        <taxon>Pseudomonadati</taxon>
        <taxon>Pseudomonadota</taxon>
        <taxon>Gammaproteobacteria</taxon>
        <taxon>Vibrionales</taxon>
        <taxon>Vibrionaceae</taxon>
        <taxon>Vibrio</taxon>
    </lineage>
</organism>